<proteinExistence type="predicted"/>
<organism evidence="2 3">
    <name type="scientific">Dendrothele bispora (strain CBS 962.96)</name>
    <dbReference type="NCBI Taxonomy" id="1314807"/>
    <lineage>
        <taxon>Eukaryota</taxon>
        <taxon>Fungi</taxon>
        <taxon>Dikarya</taxon>
        <taxon>Basidiomycota</taxon>
        <taxon>Agaricomycotina</taxon>
        <taxon>Agaricomycetes</taxon>
        <taxon>Agaricomycetidae</taxon>
        <taxon>Agaricales</taxon>
        <taxon>Agaricales incertae sedis</taxon>
        <taxon>Dendrothele</taxon>
    </lineage>
</organism>
<evidence type="ECO:0008006" key="4">
    <source>
        <dbReference type="Google" id="ProtNLM"/>
    </source>
</evidence>
<evidence type="ECO:0000313" key="2">
    <source>
        <dbReference type="EMBL" id="THV05972.1"/>
    </source>
</evidence>
<dbReference type="OrthoDB" id="160374at2759"/>
<protein>
    <recommendedName>
        <fullName evidence="4">Nucleolar 27S pre-rRNA processing Urb2/Npa2 C-terminal domain-containing protein</fullName>
    </recommendedName>
</protein>
<feature type="region of interest" description="Disordered" evidence="1">
    <location>
        <begin position="500"/>
        <end position="519"/>
    </location>
</feature>
<reference evidence="2 3" key="1">
    <citation type="journal article" date="2019" name="Nat. Ecol. Evol.">
        <title>Megaphylogeny resolves global patterns of mushroom evolution.</title>
        <authorList>
            <person name="Varga T."/>
            <person name="Krizsan K."/>
            <person name="Foldi C."/>
            <person name="Dima B."/>
            <person name="Sanchez-Garcia M."/>
            <person name="Sanchez-Ramirez S."/>
            <person name="Szollosi G.J."/>
            <person name="Szarkandi J.G."/>
            <person name="Papp V."/>
            <person name="Albert L."/>
            <person name="Andreopoulos W."/>
            <person name="Angelini C."/>
            <person name="Antonin V."/>
            <person name="Barry K.W."/>
            <person name="Bougher N.L."/>
            <person name="Buchanan P."/>
            <person name="Buyck B."/>
            <person name="Bense V."/>
            <person name="Catcheside P."/>
            <person name="Chovatia M."/>
            <person name="Cooper J."/>
            <person name="Damon W."/>
            <person name="Desjardin D."/>
            <person name="Finy P."/>
            <person name="Geml J."/>
            <person name="Haridas S."/>
            <person name="Hughes K."/>
            <person name="Justo A."/>
            <person name="Karasinski D."/>
            <person name="Kautmanova I."/>
            <person name="Kiss B."/>
            <person name="Kocsube S."/>
            <person name="Kotiranta H."/>
            <person name="LaButti K.M."/>
            <person name="Lechner B.E."/>
            <person name="Liimatainen K."/>
            <person name="Lipzen A."/>
            <person name="Lukacs Z."/>
            <person name="Mihaltcheva S."/>
            <person name="Morgado L.N."/>
            <person name="Niskanen T."/>
            <person name="Noordeloos M.E."/>
            <person name="Ohm R.A."/>
            <person name="Ortiz-Santana B."/>
            <person name="Ovrebo C."/>
            <person name="Racz N."/>
            <person name="Riley R."/>
            <person name="Savchenko A."/>
            <person name="Shiryaev A."/>
            <person name="Soop K."/>
            <person name="Spirin V."/>
            <person name="Szebenyi C."/>
            <person name="Tomsovsky M."/>
            <person name="Tulloss R.E."/>
            <person name="Uehling J."/>
            <person name="Grigoriev I.V."/>
            <person name="Vagvolgyi C."/>
            <person name="Papp T."/>
            <person name="Martin F.M."/>
            <person name="Miettinen O."/>
            <person name="Hibbett D.S."/>
            <person name="Nagy L.G."/>
        </authorList>
    </citation>
    <scope>NUCLEOTIDE SEQUENCE [LARGE SCALE GENOMIC DNA]</scope>
    <source>
        <strain evidence="2 3">CBS 962.96</strain>
    </source>
</reference>
<keyword evidence="3" id="KW-1185">Reference proteome</keyword>
<accession>A0A4S8MSL7</accession>
<sequence>MFQTSQDFVKALKSSSDPPTLDGPTKIEIARTVWDNSSFYVPRKGEVIADWILGSLLKERDRSENTTFLDNRYWSLLRDVINTASASTWLPFLLSRISIAAILIPYLDSLHNANLTQRSQTLELVQTCLAVIWPLSCHRMSAEVLTDCVSSLFNLIKNWSQKLDENIIQIGTVILVSFRRSLATCSVKKKIFSTFVRSSLTNWITCCATISSVSVHDISQVIYQSGIDCLFNLEILRDSKLEDMLLGALGQVEPGTVVDFLPRLYSSHIESIKKNRGVLFAQDSRNRPDPLEEYHSTALRIFQSYHVMLYNDKLSNSAFRVWHARVALLSLVDEQHLFSGQQDGNVFKQIVQTILLELTSSQTESTQIVFKCLVTLLRIDYRLIEDDLPAIISRLLFVPHHVSSALAFLELLVQYHTKTRTLDTYIERLLSVCSGMESHSSDLESLIQDMSSNALLHPTHLDSLAKGTHDFLPAAQTSTVVHSSIATLEDLQVKFLDVTGSETPPKKRKLHSGKKQPSQDLQLQAMRVYTTSRLVEVVLSAFSLQSVTEETRDQILLMLDKFESSFLTPALLQSLKLLGIESTWAEESILASLLRLRYAVCLQHSKSVGSALNTEQNFVNILRQRLESKTVDMCSDFGLEMLRTYLSTLTDDAPSLLFDQMLGSLETNLSQNGAFMLLHMLIHRWLPAFDLRASESQLQKFISIFLDVLVRKNSPYPLQTLLSQLVCMADFWELSRIRFALLISVDGVTAALDNVGRQSSSEISPQEMHGVVSVFDLLLVTPVEFLPRSLKVTLVKRARVFDSLMASISSRNLWDLDTPASLCIIRRFTCRVLQSLDLADPLVCSYDCYRCS</sequence>
<evidence type="ECO:0000313" key="3">
    <source>
        <dbReference type="Proteomes" id="UP000297245"/>
    </source>
</evidence>
<dbReference type="AlphaFoldDB" id="A0A4S8MSL7"/>
<gene>
    <name evidence="2" type="ORF">K435DRAFT_40590</name>
</gene>
<dbReference type="Proteomes" id="UP000297245">
    <property type="component" value="Unassembled WGS sequence"/>
</dbReference>
<evidence type="ECO:0000256" key="1">
    <source>
        <dbReference type="SAM" id="MobiDB-lite"/>
    </source>
</evidence>
<name>A0A4S8MSL7_DENBC</name>
<dbReference type="EMBL" id="ML179045">
    <property type="protein sequence ID" value="THV05972.1"/>
    <property type="molecule type" value="Genomic_DNA"/>
</dbReference>